<keyword evidence="2" id="KW-1133">Transmembrane helix</keyword>
<dbReference type="InterPro" id="IPR013517">
    <property type="entry name" value="FG-GAP"/>
</dbReference>
<evidence type="ECO:0000313" key="3">
    <source>
        <dbReference type="EMBL" id="KAK7241236.1"/>
    </source>
</evidence>
<name>A0ABR1FYG0_AURAN</name>
<evidence type="ECO:0000256" key="2">
    <source>
        <dbReference type="SAM" id="Phobius"/>
    </source>
</evidence>
<protein>
    <recommendedName>
        <fullName evidence="5">VCBS repeat-containing protein</fullName>
    </recommendedName>
</protein>
<keyword evidence="2" id="KW-0472">Membrane</keyword>
<reference evidence="3 4" key="1">
    <citation type="submission" date="2024-03" db="EMBL/GenBank/DDBJ databases">
        <title>Aureococcus anophagefferens CCMP1851 and Kratosvirus quantuckense: Draft genome of a second virus-susceptible host strain in the model system.</title>
        <authorList>
            <person name="Chase E."/>
            <person name="Truchon A.R."/>
            <person name="Schepens W."/>
            <person name="Wilhelm S.W."/>
        </authorList>
    </citation>
    <scope>NUCLEOTIDE SEQUENCE [LARGE SCALE GENOMIC DNA]</scope>
    <source>
        <strain evidence="3 4">CCMP1851</strain>
    </source>
</reference>
<dbReference type="InterPro" id="IPR028994">
    <property type="entry name" value="Integrin_alpha_N"/>
</dbReference>
<gene>
    <name evidence="3" type="ORF">SO694_00051265</name>
</gene>
<dbReference type="PANTHER" id="PTHR44103">
    <property type="entry name" value="PROPROTEIN CONVERTASE P"/>
    <property type="match status" value="1"/>
</dbReference>
<dbReference type="PANTHER" id="PTHR44103:SF1">
    <property type="entry name" value="PROPROTEIN CONVERTASE P"/>
    <property type="match status" value="1"/>
</dbReference>
<sequence>MAALGAATTTHNATRCASLDFEKRSVADHEDAAKAVLALDLDGDGDTDVLSASLHDAAVSWFANDGATTFAKRRVSHDAGAGAVAAFAIDVDGDGDVDVPWASHDDDVVAWYENDGAQAFARRVLAEDADGASAVHAVDVDGDGAADVVAAAVNADAVLWFARDDGLAEAVVGASDAVWSLHALDVDGDGDADVLAASISYLDDAVAWYENDGAGAFSERAIAPSSQYTQACFGVDVDGDGDVDALAASRLEDAVTWYENDGARSFAARVVAAGADGADAVFALDVDGDGDVDVLAASYNDDTVAWHQQVGGRGWRSFTERAVDEAAGGAAGVFAADVDGDGRADILAAAQDDDRVACPLPSPAPTALLTSVTFEEVGTSLAFREAVFALLVSFVSGVGCIVFCTFLPRARAPDADRSAELVEVAATVRGSGDGAGDPKLVIAVPDDRGAPLANVLLVGGDVGDDLPKSALV</sequence>
<dbReference type="SUPFAM" id="SSF69318">
    <property type="entry name" value="Integrin alpha N-terminal domain"/>
    <property type="match status" value="1"/>
</dbReference>
<keyword evidence="1" id="KW-0732">Signal</keyword>
<keyword evidence="4" id="KW-1185">Reference proteome</keyword>
<comment type="caution">
    <text evidence="3">The sequence shown here is derived from an EMBL/GenBank/DDBJ whole genome shotgun (WGS) entry which is preliminary data.</text>
</comment>
<keyword evidence="2" id="KW-0812">Transmembrane</keyword>
<evidence type="ECO:0000256" key="1">
    <source>
        <dbReference type="ARBA" id="ARBA00022729"/>
    </source>
</evidence>
<evidence type="ECO:0000313" key="4">
    <source>
        <dbReference type="Proteomes" id="UP001363151"/>
    </source>
</evidence>
<feature type="transmembrane region" description="Helical" evidence="2">
    <location>
        <begin position="386"/>
        <end position="407"/>
    </location>
</feature>
<proteinExistence type="predicted"/>
<dbReference type="EMBL" id="JBBJCI010000204">
    <property type="protein sequence ID" value="KAK7241236.1"/>
    <property type="molecule type" value="Genomic_DNA"/>
</dbReference>
<organism evidence="3 4">
    <name type="scientific">Aureococcus anophagefferens</name>
    <name type="common">Harmful bloom alga</name>
    <dbReference type="NCBI Taxonomy" id="44056"/>
    <lineage>
        <taxon>Eukaryota</taxon>
        <taxon>Sar</taxon>
        <taxon>Stramenopiles</taxon>
        <taxon>Ochrophyta</taxon>
        <taxon>Pelagophyceae</taxon>
        <taxon>Pelagomonadales</taxon>
        <taxon>Pelagomonadaceae</taxon>
        <taxon>Aureococcus</taxon>
    </lineage>
</organism>
<accession>A0ABR1FYG0</accession>
<dbReference type="Proteomes" id="UP001363151">
    <property type="component" value="Unassembled WGS sequence"/>
</dbReference>
<dbReference type="Pfam" id="PF13517">
    <property type="entry name" value="FG-GAP_3"/>
    <property type="match status" value="3"/>
</dbReference>
<evidence type="ECO:0008006" key="5">
    <source>
        <dbReference type="Google" id="ProtNLM"/>
    </source>
</evidence>
<dbReference type="Gene3D" id="2.130.10.130">
    <property type="entry name" value="Integrin alpha, N-terminal"/>
    <property type="match status" value="1"/>
</dbReference>